<dbReference type="OrthoDB" id="737510at2759"/>
<dbReference type="InterPro" id="IPR013871">
    <property type="entry name" value="Cysteine_rich_secretory"/>
</dbReference>
<proteinExistence type="inferred from homology"/>
<evidence type="ECO:0000256" key="1">
    <source>
        <dbReference type="ARBA" id="ARBA00009923"/>
    </source>
</evidence>
<dbReference type="InterPro" id="IPR014044">
    <property type="entry name" value="CAP_dom"/>
</dbReference>
<dbReference type="InterPro" id="IPR042076">
    <property type="entry name" value="Crisp-like_dom"/>
</dbReference>
<evidence type="ECO:0000259" key="4">
    <source>
        <dbReference type="PROSITE" id="PS51670"/>
    </source>
</evidence>
<dbReference type="AlphaFoldDB" id="A0A8T2JTX4"/>
<gene>
    <name evidence="5" type="ORF">GDO86_010560</name>
</gene>
<comment type="caution">
    <text evidence="3">Lacks conserved residue(s) required for the propagation of feature annotation.</text>
</comment>
<dbReference type="InterPro" id="IPR001283">
    <property type="entry name" value="CRISP-related"/>
</dbReference>
<dbReference type="PANTHER" id="PTHR10334">
    <property type="entry name" value="CYSTEINE-RICH SECRETORY PROTEIN-RELATED"/>
    <property type="match status" value="1"/>
</dbReference>
<organism evidence="5 6">
    <name type="scientific">Hymenochirus boettgeri</name>
    <name type="common">Congo dwarf clawed frog</name>
    <dbReference type="NCBI Taxonomy" id="247094"/>
    <lineage>
        <taxon>Eukaryota</taxon>
        <taxon>Metazoa</taxon>
        <taxon>Chordata</taxon>
        <taxon>Craniata</taxon>
        <taxon>Vertebrata</taxon>
        <taxon>Euteleostomi</taxon>
        <taxon>Amphibia</taxon>
        <taxon>Batrachia</taxon>
        <taxon>Anura</taxon>
        <taxon>Pipoidea</taxon>
        <taxon>Pipidae</taxon>
        <taxon>Pipinae</taxon>
        <taxon>Hymenochirus</taxon>
    </lineage>
</organism>
<dbReference type="GO" id="GO:0005576">
    <property type="term" value="C:extracellular region"/>
    <property type="evidence" value="ECO:0007669"/>
    <property type="project" value="InterPro"/>
</dbReference>
<reference evidence="5" key="1">
    <citation type="thesis" date="2020" institute="ProQuest LLC" country="789 East Eisenhower Parkway, Ann Arbor, MI, USA">
        <title>Comparative Genomics and Chromosome Evolution.</title>
        <authorList>
            <person name="Mudd A.B."/>
        </authorList>
    </citation>
    <scope>NUCLEOTIDE SEQUENCE</scope>
    <source>
        <strain evidence="5">Female2</strain>
        <tissue evidence="5">Blood</tissue>
    </source>
</reference>
<dbReference type="PROSITE" id="PS51670">
    <property type="entry name" value="SHKT"/>
    <property type="match status" value="1"/>
</dbReference>
<dbReference type="SUPFAM" id="SSF57546">
    <property type="entry name" value="Crisp domain-like"/>
    <property type="match status" value="1"/>
</dbReference>
<dbReference type="SUPFAM" id="SSF55797">
    <property type="entry name" value="PR-1-like"/>
    <property type="match status" value="1"/>
</dbReference>
<dbReference type="Pfam" id="PF08562">
    <property type="entry name" value="Crisp"/>
    <property type="match status" value="1"/>
</dbReference>
<feature type="domain" description="ShKT" evidence="4">
    <location>
        <begin position="118"/>
        <end position="153"/>
    </location>
</feature>
<protein>
    <recommendedName>
        <fullName evidence="4">ShKT domain-containing protein</fullName>
    </recommendedName>
</protein>
<feature type="non-terminal residue" evidence="5">
    <location>
        <position position="159"/>
    </location>
</feature>
<comment type="similarity">
    <text evidence="1">Belongs to the CRISP family.</text>
</comment>
<dbReference type="PRINTS" id="PR00837">
    <property type="entry name" value="V5TPXLIKE"/>
</dbReference>
<comment type="caution">
    <text evidence="5">The sequence shown here is derived from an EMBL/GenBank/DDBJ whole genome shotgun (WGS) entry which is preliminary data.</text>
</comment>
<dbReference type="InterPro" id="IPR035940">
    <property type="entry name" value="CAP_sf"/>
</dbReference>
<dbReference type="InterPro" id="IPR003582">
    <property type="entry name" value="ShKT_dom"/>
</dbReference>
<dbReference type="InterPro" id="IPR018244">
    <property type="entry name" value="Allrgn_V5/Tpx1_CS"/>
</dbReference>
<dbReference type="Pfam" id="PF00188">
    <property type="entry name" value="CAP"/>
    <property type="match status" value="1"/>
</dbReference>
<sequence length="159" mass="17745">KSLVDLKCGENIYFSTVPVPWKNAIMSFYREGENLIYGKGSKDSSKAIGHYTQLVWHSSYLVGCAVSKCPRNRMKYMYVCQYCPGGNKGFRIHRPYNRGTPCASCPDSCDNGLCPNHCPYNQNKYGDCPSLAKGDGCQKEIGLMDDCPASCRCKNNEII</sequence>
<evidence type="ECO:0000313" key="6">
    <source>
        <dbReference type="Proteomes" id="UP000812440"/>
    </source>
</evidence>
<evidence type="ECO:0000313" key="5">
    <source>
        <dbReference type="EMBL" id="KAG8445816.1"/>
    </source>
</evidence>
<dbReference type="Gene3D" id="1.10.10.740">
    <property type="entry name" value="Crisp domain"/>
    <property type="match status" value="1"/>
</dbReference>
<accession>A0A8T2JTX4</accession>
<evidence type="ECO:0000256" key="2">
    <source>
        <dbReference type="ARBA" id="ARBA00023157"/>
    </source>
</evidence>
<name>A0A8T2JTX4_9PIPI</name>
<dbReference type="Proteomes" id="UP000812440">
    <property type="component" value="Chromosome 5"/>
</dbReference>
<dbReference type="EMBL" id="JAACNH010000004">
    <property type="protein sequence ID" value="KAG8445816.1"/>
    <property type="molecule type" value="Genomic_DNA"/>
</dbReference>
<dbReference type="PROSITE" id="PS01009">
    <property type="entry name" value="CRISP_1"/>
    <property type="match status" value="1"/>
</dbReference>
<keyword evidence="2" id="KW-1015">Disulfide bond</keyword>
<evidence type="ECO:0000256" key="3">
    <source>
        <dbReference type="PROSITE-ProRule" id="PRU01005"/>
    </source>
</evidence>
<dbReference type="SMART" id="SM00198">
    <property type="entry name" value="SCP"/>
    <property type="match status" value="1"/>
</dbReference>
<dbReference type="Gene3D" id="3.40.33.10">
    <property type="entry name" value="CAP"/>
    <property type="match status" value="1"/>
</dbReference>
<keyword evidence="6" id="KW-1185">Reference proteome</keyword>